<dbReference type="Pfam" id="PF00675">
    <property type="entry name" value="Peptidase_M16"/>
    <property type="match status" value="1"/>
</dbReference>
<dbReference type="Proteomes" id="UP000034163">
    <property type="component" value="Unassembled WGS sequence"/>
</dbReference>
<evidence type="ECO:0000259" key="3">
    <source>
        <dbReference type="Pfam" id="PF05193"/>
    </source>
</evidence>
<dbReference type="Gene3D" id="3.30.830.10">
    <property type="entry name" value="Metalloenzyme, LuxS/M16 peptidase-like"/>
    <property type="match status" value="2"/>
</dbReference>
<dbReference type="AlphaFoldDB" id="A0A0G0Z4K6"/>
<evidence type="ECO:0000259" key="2">
    <source>
        <dbReference type="Pfam" id="PF00675"/>
    </source>
</evidence>
<feature type="domain" description="Peptidase M16 N-terminal" evidence="2">
    <location>
        <begin position="34"/>
        <end position="168"/>
    </location>
</feature>
<organism evidence="4 5">
    <name type="scientific">candidate division WWE3 bacterium GW2011_GWB1_41_6</name>
    <dbReference type="NCBI Taxonomy" id="1619112"/>
    <lineage>
        <taxon>Bacteria</taxon>
        <taxon>Katanobacteria</taxon>
    </lineage>
</organism>
<protein>
    <submittedName>
        <fullName evidence="4">Peptidase M16 domain protein</fullName>
    </submittedName>
</protein>
<dbReference type="SUPFAM" id="SSF63411">
    <property type="entry name" value="LuxS/MPP-like metallohydrolase"/>
    <property type="match status" value="2"/>
</dbReference>
<feature type="domain" description="Peptidase M16 C-terminal" evidence="3">
    <location>
        <begin position="175"/>
        <end position="349"/>
    </location>
</feature>
<evidence type="ECO:0000256" key="1">
    <source>
        <dbReference type="ARBA" id="ARBA00007261"/>
    </source>
</evidence>
<dbReference type="InterPro" id="IPR011765">
    <property type="entry name" value="Pept_M16_N"/>
</dbReference>
<dbReference type="PANTHER" id="PTHR11851:SF49">
    <property type="entry name" value="MITOCHONDRIAL-PROCESSING PEPTIDASE SUBUNIT ALPHA"/>
    <property type="match status" value="1"/>
</dbReference>
<evidence type="ECO:0000313" key="4">
    <source>
        <dbReference type="EMBL" id="KKS17026.1"/>
    </source>
</evidence>
<gene>
    <name evidence="4" type="ORF">UU72_C0008G0008</name>
</gene>
<dbReference type="InterPro" id="IPR011249">
    <property type="entry name" value="Metalloenz_LuxS/M16"/>
</dbReference>
<dbReference type="InterPro" id="IPR050361">
    <property type="entry name" value="MPP/UQCRC_Complex"/>
</dbReference>
<reference evidence="4 5" key="1">
    <citation type="journal article" date="2015" name="Nature">
        <title>rRNA introns, odd ribosomes, and small enigmatic genomes across a large radiation of phyla.</title>
        <authorList>
            <person name="Brown C.T."/>
            <person name="Hug L.A."/>
            <person name="Thomas B.C."/>
            <person name="Sharon I."/>
            <person name="Castelle C.J."/>
            <person name="Singh A."/>
            <person name="Wilkins M.J."/>
            <person name="Williams K.H."/>
            <person name="Banfield J.F."/>
        </authorList>
    </citation>
    <scope>NUCLEOTIDE SEQUENCE [LARGE SCALE GENOMIC DNA]</scope>
</reference>
<dbReference type="Pfam" id="PF05193">
    <property type="entry name" value="Peptidase_M16_C"/>
    <property type="match status" value="1"/>
</dbReference>
<dbReference type="InterPro" id="IPR007863">
    <property type="entry name" value="Peptidase_M16_C"/>
</dbReference>
<comment type="similarity">
    <text evidence="1">Belongs to the peptidase M16 family.</text>
</comment>
<dbReference type="PANTHER" id="PTHR11851">
    <property type="entry name" value="METALLOPROTEASE"/>
    <property type="match status" value="1"/>
</dbReference>
<dbReference type="EMBL" id="LCBS01000008">
    <property type="protein sequence ID" value="KKS17026.1"/>
    <property type="molecule type" value="Genomic_DNA"/>
</dbReference>
<sequence length="428" mass="47371">MIKLSDFGVERKDMVLSSGVRLVTFEKKGLPINMSILIRSGSRYDPKGKEGLAHFTEHMVVAGTKNFPSPDKLSIFIERLGGVYGASTSSEVITLSVAVGDPDDISSAAVLVHEMLEESLFDTLTIENERQSILKELGDKKAKPDNYIGELYKQLFFQNTPVGRSIIGNEGTINSITRMDLLDFYHNMLTIDRMTIVAGGDVEIENVATEIENKLAMKNGGKHEFDRELPEYRKINTAVHKYPGIGQIHIIIGHRTVPEIHEDAVILDTIASISGGSRAASLQQNLRYKSGLVYGVGAFSMSGSDHGSWGVSTSTSKDKVQEVLDLITGEFERISLGKITADELSFAKDKIIKSTRRQMQTAGSWVGFHAFGELIDPENYLKLDDYLNRVNAITLKDLSVVGAKYFRKDSWYLAMTGDIDESDVTVNY</sequence>
<dbReference type="GO" id="GO:0046872">
    <property type="term" value="F:metal ion binding"/>
    <property type="evidence" value="ECO:0007669"/>
    <property type="project" value="InterPro"/>
</dbReference>
<evidence type="ECO:0000313" key="5">
    <source>
        <dbReference type="Proteomes" id="UP000034163"/>
    </source>
</evidence>
<accession>A0A0G0Z4K6</accession>
<comment type="caution">
    <text evidence="4">The sequence shown here is derived from an EMBL/GenBank/DDBJ whole genome shotgun (WGS) entry which is preliminary data.</text>
</comment>
<name>A0A0G0Z4K6_UNCKA</name>
<proteinExistence type="inferred from homology"/>